<keyword evidence="2 4" id="KW-0472">Membrane</keyword>
<dbReference type="STRING" id="83784.SAMN05192564_10144"/>
<comment type="subcellular location">
    <subcellularLocation>
        <location evidence="1">Cell outer membrane</location>
    </subcellularLocation>
</comment>
<dbReference type="PROSITE" id="PS51123">
    <property type="entry name" value="OMPA_2"/>
    <property type="match status" value="1"/>
</dbReference>
<dbReference type="InterPro" id="IPR050330">
    <property type="entry name" value="Bact_OuterMem_StrucFunc"/>
</dbReference>
<name>A0A1H3XYH4_9BURK</name>
<reference evidence="7" key="1">
    <citation type="submission" date="2016-10" db="EMBL/GenBank/DDBJ databases">
        <authorList>
            <person name="Varghese N."/>
            <person name="Submissions S."/>
        </authorList>
    </citation>
    <scope>NUCLEOTIDE SEQUENCE [LARGE SCALE GENOMIC DNA]</scope>
    <source>
        <strain evidence="7">LMG 24000</strain>
    </source>
</reference>
<evidence type="ECO:0000313" key="7">
    <source>
        <dbReference type="Proteomes" id="UP000198638"/>
    </source>
</evidence>
<evidence type="ECO:0000313" key="6">
    <source>
        <dbReference type="EMBL" id="SEA03608.1"/>
    </source>
</evidence>
<feature type="domain" description="OmpA-like" evidence="5">
    <location>
        <begin position="364"/>
        <end position="477"/>
    </location>
</feature>
<dbReference type="EMBL" id="FNRQ01000001">
    <property type="protein sequence ID" value="SEA03608.1"/>
    <property type="molecule type" value="Genomic_DNA"/>
</dbReference>
<sequence length="477" mass="49493">MTSMSRILSVTRRSIAMTALMSAGVVLVLSGCHRKQDETASDTSSARVLSDGAVSIGASAASAVIAAPAAASAAAPAPAAATAGPQQVDVASLSAGAFAVGQTSDDWFRLVDGVPDSPGIQVNSNPYELVLALPGEAQIASFAFVSSPQRQVTPQHVKVDTAANASGPWTTAYDADIPGADTIQPGVVVRAPLQQPVTAKFLRLTLSSTPEQAPNGIGLSRFSAYGTPGAAQSVRQVAGLYHFPLNFGSSGYVLLQQQGASIEGCYFESAGSDPVRVSQVLGTIVGGIEQGGYLRLTRNEQQSKLSTPGIIAFSPDDKQAFSALFTADAHTFSNVAESPGERVGPSKLTCNPSGGPSDAVASQLEQTGHVQLYGVNFDLDKSTLRADAKPVLDRMATLLKAHADWKIEVAGHTDSTGEDAHNMKLSQDRADAVAQYLKSAGVTSTLTSKGYGSTQPLVPNTTDALRAQNRRVELVKQ</sequence>
<accession>A0A1H3XYH4</accession>
<dbReference type="PROSITE" id="PS51257">
    <property type="entry name" value="PROKAR_LIPOPROTEIN"/>
    <property type="match status" value="1"/>
</dbReference>
<evidence type="ECO:0000256" key="2">
    <source>
        <dbReference type="ARBA" id="ARBA00023136"/>
    </source>
</evidence>
<dbReference type="Proteomes" id="UP000198638">
    <property type="component" value="Unassembled WGS sequence"/>
</dbReference>
<evidence type="ECO:0000256" key="3">
    <source>
        <dbReference type="ARBA" id="ARBA00023237"/>
    </source>
</evidence>
<dbReference type="AlphaFoldDB" id="A0A1H3XYH4"/>
<dbReference type="PANTHER" id="PTHR30329">
    <property type="entry name" value="STATOR ELEMENT OF FLAGELLAR MOTOR COMPLEX"/>
    <property type="match status" value="1"/>
</dbReference>
<dbReference type="PANTHER" id="PTHR30329:SF21">
    <property type="entry name" value="LIPOPROTEIN YIAD-RELATED"/>
    <property type="match status" value="1"/>
</dbReference>
<dbReference type="InterPro" id="IPR006665">
    <property type="entry name" value="OmpA-like"/>
</dbReference>
<keyword evidence="3" id="KW-0998">Cell outer membrane</keyword>
<evidence type="ECO:0000259" key="5">
    <source>
        <dbReference type="PROSITE" id="PS51123"/>
    </source>
</evidence>
<dbReference type="CDD" id="cd07185">
    <property type="entry name" value="OmpA_C-like"/>
    <property type="match status" value="1"/>
</dbReference>
<dbReference type="InterPro" id="IPR036737">
    <property type="entry name" value="OmpA-like_sf"/>
</dbReference>
<evidence type="ECO:0000256" key="1">
    <source>
        <dbReference type="ARBA" id="ARBA00004442"/>
    </source>
</evidence>
<organism evidence="6 7">
    <name type="scientific">Paraburkholderia sartisoli</name>
    <dbReference type="NCBI Taxonomy" id="83784"/>
    <lineage>
        <taxon>Bacteria</taxon>
        <taxon>Pseudomonadati</taxon>
        <taxon>Pseudomonadota</taxon>
        <taxon>Betaproteobacteria</taxon>
        <taxon>Burkholderiales</taxon>
        <taxon>Burkholderiaceae</taxon>
        <taxon>Paraburkholderia</taxon>
    </lineage>
</organism>
<proteinExistence type="predicted"/>
<keyword evidence="7" id="KW-1185">Reference proteome</keyword>
<evidence type="ECO:0000256" key="4">
    <source>
        <dbReference type="PROSITE-ProRule" id="PRU00473"/>
    </source>
</evidence>
<dbReference type="Gene3D" id="3.30.1330.60">
    <property type="entry name" value="OmpA-like domain"/>
    <property type="match status" value="1"/>
</dbReference>
<gene>
    <name evidence="6" type="ORF">SAMN05192564_10144</name>
</gene>
<dbReference type="PRINTS" id="PR01021">
    <property type="entry name" value="OMPADOMAIN"/>
</dbReference>
<dbReference type="Pfam" id="PF00691">
    <property type="entry name" value="OmpA"/>
    <property type="match status" value="1"/>
</dbReference>
<dbReference type="GO" id="GO:0009279">
    <property type="term" value="C:cell outer membrane"/>
    <property type="evidence" value="ECO:0007669"/>
    <property type="project" value="UniProtKB-SubCell"/>
</dbReference>
<protein>
    <submittedName>
        <fullName evidence="6">OmpA family protein</fullName>
    </submittedName>
</protein>
<dbReference type="SUPFAM" id="SSF103088">
    <property type="entry name" value="OmpA-like"/>
    <property type="match status" value="1"/>
</dbReference>
<dbReference type="InterPro" id="IPR006664">
    <property type="entry name" value="OMP_bac"/>
</dbReference>